<dbReference type="PANTHER" id="PTHR30168">
    <property type="entry name" value="PUTATIVE MEMBRANE PROTEIN YPFJ"/>
    <property type="match status" value="1"/>
</dbReference>
<keyword evidence="3 5" id="KW-1133">Transmembrane helix</keyword>
<feature type="transmembrane region" description="Helical" evidence="5">
    <location>
        <begin position="12"/>
        <end position="33"/>
    </location>
</feature>
<keyword evidence="7" id="KW-1185">Reference proteome</keyword>
<protein>
    <submittedName>
        <fullName evidence="6">Neutral zinc metallopeptidase</fullName>
    </submittedName>
</protein>
<dbReference type="Pfam" id="PF04228">
    <property type="entry name" value="Zn_peptidase"/>
    <property type="match status" value="1"/>
</dbReference>
<sequence>MLGIPESVMPHVRRFGFSGVIALGVVVVMIFGINPVTVLTGQVAEPLPHTTLTALDAIAKGEGKPEDLVGAVEREANGFWERAFRSAAVYYPPVTLKMVPSSTELGCGMAGSAVGTFYCPQDKTVYVDMAAYGDLVAAFPEQGHKAEGYLIGLAYGHHVLAALDQFATLDGLTGADRASREQQLGARAACYAGAWTKWAGLEELLDDPQVVRAIDSTDTGSDVAQMPSRATIPRAMTPPSPAYRQHGFDLGYAIPAAGSCRDEKIGAPI</sequence>
<dbReference type="Proteomes" id="UP000595460">
    <property type="component" value="Chromosome"/>
</dbReference>
<dbReference type="RefSeq" id="WP_201661916.1">
    <property type="nucleotide sequence ID" value="NZ_CP068047.1"/>
</dbReference>
<dbReference type="InterPro" id="IPR007343">
    <property type="entry name" value="Uncharacterised_pept_Zn_put"/>
</dbReference>
<dbReference type="PANTHER" id="PTHR30168:SF0">
    <property type="entry name" value="INNER MEMBRANE PROTEIN"/>
    <property type="match status" value="1"/>
</dbReference>
<name>A0ABX7C1A7_9HYPH</name>
<accession>A0ABX7C1A7</accession>
<evidence type="ECO:0000256" key="4">
    <source>
        <dbReference type="ARBA" id="ARBA00023136"/>
    </source>
</evidence>
<evidence type="ECO:0000313" key="6">
    <source>
        <dbReference type="EMBL" id="QQR37517.1"/>
    </source>
</evidence>
<gene>
    <name evidence="6" type="ORF">JI749_07885</name>
</gene>
<keyword evidence="2 5" id="KW-0812">Transmembrane</keyword>
<proteinExistence type="predicted"/>
<evidence type="ECO:0000256" key="3">
    <source>
        <dbReference type="ARBA" id="ARBA00022989"/>
    </source>
</evidence>
<organism evidence="6 7">
    <name type="scientific">Devosia oryziradicis</name>
    <dbReference type="NCBI Taxonomy" id="2801335"/>
    <lineage>
        <taxon>Bacteria</taxon>
        <taxon>Pseudomonadati</taxon>
        <taxon>Pseudomonadota</taxon>
        <taxon>Alphaproteobacteria</taxon>
        <taxon>Hyphomicrobiales</taxon>
        <taxon>Devosiaceae</taxon>
        <taxon>Devosia</taxon>
    </lineage>
</organism>
<evidence type="ECO:0000256" key="2">
    <source>
        <dbReference type="ARBA" id="ARBA00022692"/>
    </source>
</evidence>
<comment type="subcellular location">
    <subcellularLocation>
        <location evidence="1">Membrane</location>
        <topology evidence="1">Single-pass membrane protein</topology>
    </subcellularLocation>
</comment>
<evidence type="ECO:0000256" key="1">
    <source>
        <dbReference type="ARBA" id="ARBA00004167"/>
    </source>
</evidence>
<dbReference type="EMBL" id="CP068047">
    <property type="protein sequence ID" value="QQR37517.1"/>
    <property type="molecule type" value="Genomic_DNA"/>
</dbReference>
<evidence type="ECO:0000313" key="7">
    <source>
        <dbReference type="Proteomes" id="UP000595460"/>
    </source>
</evidence>
<evidence type="ECO:0000256" key="5">
    <source>
        <dbReference type="SAM" id="Phobius"/>
    </source>
</evidence>
<reference evidence="6 7" key="1">
    <citation type="submission" date="2021-01" db="EMBL/GenBank/DDBJ databases">
        <title>Genome seq and assembly of Devosia sp. G19.</title>
        <authorList>
            <person name="Chhetri G."/>
        </authorList>
    </citation>
    <scope>NUCLEOTIDE SEQUENCE [LARGE SCALE GENOMIC DNA]</scope>
    <source>
        <strain evidence="6 7">G19</strain>
    </source>
</reference>
<keyword evidence="4 5" id="KW-0472">Membrane</keyword>